<reference evidence="1" key="1">
    <citation type="submission" date="2023-07" db="EMBL/GenBank/DDBJ databases">
        <title>Black Yeasts Isolated from many extreme environments.</title>
        <authorList>
            <person name="Coleine C."/>
            <person name="Stajich J.E."/>
            <person name="Selbmann L."/>
        </authorList>
    </citation>
    <scope>NUCLEOTIDE SEQUENCE</scope>
    <source>
        <strain evidence="1">CCFEE 5714</strain>
    </source>
</reference>
<sequence>MQVIEGFNLRPPLKDTPEDRARFDRLLARVEQHFVFWPHERVQPKTDHIAFNLPDGTFLKLPKDGTKFRRFQMTTSFGRRGDTDVIMRPVQKYASYEFGMERAVAKHLEGVDSATIVDWAEYGGEPSTMMWNKLWVSAHNAWISARFRNEERIDLLKKAYFAERMEAKSKAWPVLKTLRLCRQFGNSEVAVIAKLPVELLDIIEKEVVFLEGAPASFDSMAQSYEAKYPKGFKKS</sequence>
<dbReference type="EMBL" id="JAUTXU010000215">
    <property type="protein sequence ID" value="KAK3698065.1"/>
    <property type="molecule type" value="Genomic_DNA"/>
</dbReference>
<comment type="caution">
    <text evidence="1">The sequence shown here is derived from an EMBL/GenBank/DDBJ whole genome shotgun (WGS) entry which is preliminary data.</text>
</comment>
<dbReference type="Proteomes" id="UP001281147">
    <property type="component" value="Unassembled WGS sequence"/>
</dbReference>
<accession>A0ACC3MMF8</accession>
<gene>
    <name evidence="1" type="ORF">LTR37_017114</name>
</gene>
<protein>
    <submittedName>
        <fullName evidence="1">Uncharacterized protein</fullName>
    </submittedName>
</protein>
<organism evidence="1 2">
    <name type="scientific">Vermiconidia calcicola</name>
    <dbReference type="NCBI Taxonomy" id="1690605"/>
    <lineage>
        <taxon>Eukaryota</taxon>
        <taxon>Fungi</taxon>
        <taxon>Dikarya</taxon>
        <taxon>Ascomycota</taxon>
        <taxon>Pezizomycotina</taxon>
        <taxon>Dothideomycetes</taxon>
        <taxon>Dothideomycetidae</taxon>
        <taxon>Mycosphaerellales</taxon>
        <taxon>Extremaceae</taxon>
        <taxon>Vermiconidia</taxon>
    </lineage>
</organism>
<evidence type="ECO:0000313" key="1">
    <source>
        <dbReference type="EMBL" id="KAK3698065.1"/>
    </source>
</evidence>
<proteinExistence type="predicted"/>
<keyword evidence="2" id="KW-1185">Reference proteome</keyword>
<name>A0ACC3MMF8_9PEZI</name>
<evidence type="ECO:0000313" key="2">
    <source>
        <dbReference type="Proteomes" id="UP001281147"/>
    </source>
</evidence>